<keyword evidence="6" id="KW-1185">Reference proteome</keyword>
<dbReference type="GO" id="GO:0030288">
    <property type="term" value="C:outer membrane-bounded periplasmic space"/>
    <property type="evidence" value="ECO:0007669"/>
    <property type="project" value="TreeGrafter"/>
</dbReference>
<dbReference type="PANTHER" id="PTHR30085:SF6">
    <property type="entry name" value="ABC TRANSPORTER GLUTAMINE-BINDING PROTEIN GLNH"/>
    <property type="match status" value="1"/>
</dbReference>
<dbReference type="KEGG" id="csn:Cyast_2213"/>
<dbReference type="BioCyc" id="CSTA292563:G1353-2217-MONOMER"/>
<comment type="similarity">
    <text evidence="1">Belongs to the bacterial solute-binding protein 3 family.</text>
</comment>
<dbReference type="Pfam" id="PF00497">
    <property type="entry name" value="SBP_bac_3"/>
    <property type="match status" value="1"/>
</dbReference>
<evidence type="ECO:0000256" key="3">
    <source>
        <dbReference type="ARBA" id="ARBA00022729"/>
    </source>
</evidence>
<dbReference type="Proteomes" id="UP000010483">
    <property type="component" value="Chromosome"/>
</dbReference>
<dbReference type="InterPro" id="IPR051455">
    <property type="entry name" value="Bact_solute-bind_prot3"/>
</dbReference>
<organism evidence="5 6">
    <name type="scientific">Cyanobacterium stanieri (strain ATCC 29140 / PCC 7202)</name>
    <dbReference type="NCBI Taxonomy" id="292563"/>
    <lineage>
        <taxon>Bacteria</taxon>
        <taxon>Bacillati</taxon>
        <taxon>Cyanobacteriota</taxon>
        <taxon>Cyanophyceae</taxon>
        <taxon>Oscillatoriophycideae</taxon>
        <taxon>Chroococcales</taxon>
        <taxon>Geminocystaceae</taxon>
        <taxon>Cyanobacterium</taxon>
    </lineage>
</organism>
<name>K9YNZ2_CYASC</name>
<accession>K9YNZ2</accession>
<sequence>MFRTTLTKLFTISLLSGINLFSHSLARAETVLERIESRGLLRVGISANEIPFSYRDNNQELRGICLDLINLIKKEIKNTLNRQIITIHFYNSNLNNRFQLVGDGIVDLECGANSIREIEEYEVSFSEPFFVTGIQFLVVRDKANQLINDTAIEDVRIGVLSNTTTEEYVRQRFPQAQINLFTGINGSALGVRAVENDRIDAFADDGILLLGAATSLNMSLNRDFILLPQTPVTCEKYGLILPKNDPDWKELVDRVIISNEEREIVGDWFAVANRFINNRGDCTIN</sequence>
<dbReference type="GO" id="GO:0006865">
    <property type="term" value="P:amino acid transport"/>
    <property type="evidence" value="ECO:0007669"/>
    <property type="project" value="TreeGrafter"/>
</dbReference>
<dbReference type="HOGENOM" id="CLU_019602_0_1_3"/>
<gene>
    <name evidence="5" type="ordered locus">Cyast_2213</name>
</gene>
<evidence type="ECO:0000256" key="2">
    <source>
        <dbReference type="ARBA" id="ARBA00022448"/>
    </source>
</evidence>
<dbReference type="SUPFAM" id="SSF53850">
    <property type="entry name" value="Periplasmic binding protein-like II"/>
    <property type="match status" value="1"/>
</dbReference>
<dbReference type="CDD" id="cd13688">
    <property type="entry name" value="PBP2_GltI_DEBP"/>
    <property type="match status" value="1"/>
</dbReference>
<dbReference type="eggNOG" id="COG0834">
    <property type="taxonomic scope" value="Bacteria"/>
</dbReference>
<evidence type="ECO:0000256" key="1">
    <source>
        <dbReference type="ARBA" id="ARBA00010333"/>
    </source>
</evidence>
<dbReference type="AlphaFoldDB" id="K9YNZ2"/>
<dbReference type="PANTHER" id="PTHR30085">
    <property type="entry name" value="AMINO ACID ABC TRANSPORTER PERMEASE"/>
    <property type="match status" value="1"/>
</dbReference>
<dbReference type="Gene3D" id="3.40.190.10">
    <property type="entry name" value="Periplasmic binding protein-like II"/>
    <property type="match status" value="2"/>
</dbReference>
<dbReference type="EMBL" id="CP003940">
    <property type="protein sequence ID" value="AFZ48162.1"/>
    <property type="molecule type" value="Genomic_DNA"/>
</dbReference>
<keyword evidence="2" id="KW-0813">Transport</keyword>
<dbReference type="InterPro" id="IPR001638">
    <property type="entry name" value="Solute-binding_3/MltF_N"/>
</dbReference>
<keyword evidence="3" id="KW-0732">Signal</keyword>
<dbReference type="STRING" id="292563.Cyast_2213"/>
<evidence type="ECO:0000313" key="5">
    <source>
        <dbReference type="EMBL" id="AFZ48162.1"/>
    </source>
</evidence>
<protein>
    <submittedName>
        <fullName evidence="5">Amino acid ABC transporter substrate-binding protein, PAAT family</fullName>
    </submittedName>
</protein>
<feature type="domain" description="Solute-binding protein family 3/N-terminal" evidence="4">
    <location>
        <begin position="40"/>
        <end position="272"/>
    </location>
</feature>
<proteinExistence type="inferred from homology"/>
<evidence type="ECO:0000259" key="4">
    <source>
        <dbReference type="SMART" id="SM00062"/>
    </source>
</evidence>
<dbReference type="SMART" id="SM00062">
    <property type="entry name" value="PBPb"/>
    <property type="match status" value="1"/>
</dbReference>
<reference evidence="6" key="1">
    <citation type="journal article" date="2013" name="Proc. Natl. Acad. Sci. U.S.A.">
        <title>Improving the coverage of the cyanobacterial phylum using diversity-driven genome sequencing.</title>
        <authorList>
            <person name="Shih P.M."/>
            <person name="Wu D."/>
            <person name="Latifi A."/>
            <person name="Axen S.D."/>
            <person name="Fewer D.P."/>
            <person name="Talla E."/>
            <person name="Calteau A."/>
            <person name="Cai F."/>
            <person name="Tandeau de Marsac N."/>
            <person name="Rippka R."/>
            <person name="Herdman M."/>
            <person name="Sivonen K."/>
            <person name="Coursin T."/>
            <person name="Laurent T."/>
            <person name="Goodwin L."/>
            <person name="Nolan M."/>
            <person name="Davenport K.W."/>
            <person name="Han C.S."/>
            <person name="Rubin E.M."/>
            <person name="Eisen J.A."/>
            <person name="Woyke T."/>
            <person name="Gugger M."/>
            <person name="Kerfeld C.A."/>
        </authorList>
    </citation>
    <scope>NUCLEOTIDE SEQUENCE [LARGE SCALE GENOMIC DNA]</scope>
    <source>
        <strain evidence="6">ATCC 29140 / PCC 7202</strain>
    </source>
</reference>
<dbReference type="GO" id="GO:0005576">
    <property type="term" value="C:extracellular region"/>
    <property type="evidence" value="ECO:0007669"/>
    <property type="project" value="TreeGrafter"/>
</dbReference>
<evidence type="ECO:0000313" key="6">
    <source>
        <dbReference type="Proteomes" id="UP000010483"/>
    </source>
</evidence>